<evidence type="ECO:0000259" key="2">
    <source>
        <dbReference type="PROSITE" id="PS50213"/>
    </source>
</evidence>
<reference evidence="3" key="1">
    <citation type="submission" date="2023-05" db="EMBL/GenBank/DDBJ databases">
        <authorList>
            <person name="Zhang X."/>
        </authorList>
    </citation>
    <scope>NUCLEOTIDE SEQUENCE</scope>
    <source>
        <strain evidence="3">BD1B2-1</strain>
    </source>
</reference>
<feature type="domain" description="FAS1" evidence="2">
    <location>
        <begin position="36"/>
        <end position="179"/>
    </location>
</feature>
<dbReference type="InterPro" id="IPR036378">
    <property type="entry name" value="FAS1_dom_sf"/>
</dbReference>
<keyword evidence="1" id="KW-0732">Signal</keyword>
<evidence type="ECO:0000256" key="1">
    <source>
        <dbReference type="SAM" id="SignalP"/>
    </source>
</evidence>
<proteinExistence type="predicted"/>
<dbReference type="Pfam" id="PF02469">
    <property type="entry name" value="Fasciclin"/>
    <property type="match status" value="2"/>
</dbReference>
<dbReference type="Gene3D" id="2.30.180.10">
    <property type="entry name" value="FAS1 domain"/>
    <property type="match status" value="2"/>
</dbReference>
<dbReference type="EMBL" id="JASJOU010000007">
    <property type="protein sequence ID" value="MDJ1502953.1"/>
    <property type="molecule type" value="Genomic_DNA"/>
</dbReference>
<feature type="chain" id="PRO_5042038938" evidence="1">
    <location>
        <begin position="22"/>
        <end position="343"/>
    </location>
</feature>
<dbReference type="PANTHER" id="PTHR10900">
    <property type="entry name" value="PERIOSTIN-RELATED"/>
    <property type="match status" value="1"/>
</dbReference>
<dbReference type="SMART" id="SM00554">
    <property type="entry name" value="FAS1"/>
    <property type="match status" value="2"/>
</dbReference>
<keyword evidence="4" id="KW-1185">Reference proteome</keyword>
<name>A0AAE3UHT1_9BACT</name>
<comment type="caution">
    <text evidence="3">The sequence shown here is derived from an EMBL/GenBank/DDBJ whole genome shotgun (WGS) entry which is preliminary data.</text>
</comment>
<dbReference type="PROSITE" id="PS50213">
    <property type="entry name" value="FAS1"/>
    <property type="match status" value="2"/>
</dbReference>
<accession>A0AAE3UHT1</accession>
<dbReference type="PROSITE" id="PS51257">
    <property type="entry name" value="PROKAR_LIPOPROTEIN"/>
    <property type="match status" value="1"/>
</dbReference>
<sequence>MKMIFLPFRTVLMIASLTLFVMSCKDDDDDDNTSDGQTVLQIAVANNDFDVLEAAALKAGSSITNVLSSSSKITVFAPTDAAFISYLGATNEADAITRVNALTSAQAADLLSYHVLNSEIKAAAVPAGPNAEVTTLRSGANNKAYVTKSGSTVSINGATVTTADVQATNGVIHIINQVLYPPAGNLVETASANTNFELLVAAVSKAGLAEALSGSNPLTVFAPTDSALLATLRAVLGNPNLTEADAKAAIPTLTDTSEPLNVPTLKNILLYHVVSGRNYSAQLTAGAVPTLLTNNSVTVALPSGGVTVTGSGNGGSAAKVVMANITTTNGVIHVIDRVLLPAQ</sequence>
<dbReference type="RefSeq" id="WP_314030784.1">
    <property type="nucleotide sequence ID" value="NZ_JASJOU010000007.1"/>
</dbReference>
<feature type="domain" description="FAS1" evidence="2">
    <location>
        <begin position="183"/>
        <end position="339"/>
    </location>
</feature>
<dbReference type="SUPFAM" id="SSF82153">
    <property type="entry name" value="FAS1 domain"/>
    <property type="match status" value="2"/>
</dbReference>
<dbReference type="InterPro" id="IPR050904">
    <property type="entry name" value="Adhesion/Biosynth-related"/>
</dbReference>
<gene>
    <name evidence="3" type="ORF">QNI22_19945</name>
</gene>
<protein>
    <submittedName>
        <fullName evidence="3">Fasciclin domain-containing protein</fullName>
    </submittedName>
</protein>
<evidence type="ECO:0000313" key="4">
    <source>
        <dbReference type="Proteomes" id="UP001232063"/>
    </source>
</evidence>
<feature type="signal peptide" evidence="1">
    <location>
        <begin position="1"/>
        <end position="21"/>
    </location>
</feature>
<dbReference type="Proteomes" id="UP001232063">
    <property type="component" value="Unassembled WGS sequence"/>
</dbReference>
<dbReference type="PANTHER" id="PTHR10900:SF77">
    <property type="entry name" value="FI19380P1"/>
    <property type="match status" value="1"/>
</dbReference>
<organism evidence="3 4">
    <name type="scientific">Xanthocytophaga agilis</name>
    <dbReference type="NCBI Taxonomy" id="3048010"/>
    <lineage>
        <taxon>Bacteria</taxon>
        <taxon>Pseudomonadati</taxon>
        <taxon>Bacteroidota</taxon>
        <taxon>Cytophagia</taxon>
        <taxon>Cytophagales</taxon>
        <taxon>Rhodocytophagaceae</taxon>
        <taxon>Xanthocytophaga</taxon>
    </lineage>
</organism>
<dbReference type="AlphaFoldDB" id="A0AAE3UHT1"/>
<dbReference type="InterPro" id="IPR000782">
    <property type="entry name" value="FAS1_domain"/>
</dbReference>
<dbReference type="GO" id="GO:0005615">
    <property type="term" value="C:extracellular space"/>
    <property type="evidence" value="ECO:0007669"/>
    <property type="project" value="TreeGrafter"/>
</dbReference>
<evidence type="ECO:0000313" key="3">
    <source>
        <dbReference type="EMBL" id="MDJ1502953.1"/>
    </source>
</evidence>